<feature type="chain" id="PRO_5021759188" evidence="2">
    <location>
        <begin position="37"/>
        <end position="127"/>
    </location>
</feature>
<sequence>MVTSNRLRGYGLRTLSTRLTATFALALLVAPSFASAQDADPDEHKGPDMHQLAAHPSAPPVHKDYSHYLYRPHGDRVQEQPDLDRLLFWTPDGKPDGYAQRRGESVIYYDAAGRAVRVQRLAPEDLQ</sequence>
<dbReference type="RefSeq" id="WP_084440384.1">
    <property type="nucleotide sequence ID" value="NZ_AUBI01000003.1"/>
</dbReference>
<dbReference type="Proteomes" id="UP000321635">
    <property type="component" value="Unassembled WGS sequence"/>
</dbReference>
<evidence type="ECO:0000313" key="4">
    <source>
        <dbReference type="Proteomes" id="UP000321635"/>
    </source>
</evidence>
<keyword evidence="2" id="KW-0732">Signal</keyword>
<reference evidence="3 4" key="1">
    <citation type="submission" date="2019-07" db="EMBL/GenBank/DDBJ databases">
        <title>Whole genome shotgun sequence of Acetobacter nitrogenifigens NBRC 105050.</title>
        <authorList>
            <person name="Hosoyama A."/>
            <person name="Uohara A."/>
            <person name="Ohji S."/>
            <person name="Ichikawa N."/>
        </authorList>
    </citation>
    <scope>NUCLEOTIDE SEQUENCE [LARGE SCALE GENOMIC DNA]</scope>
    <source>
        <strain evidence="3 4">NBRC 105050</strain>
    </source>
</reference>
<dbReference type="STRING" id="1120919.GCA_000429165_01083"/>
<evidence type="ECO:0000313" key="3">
    <source>
        <dbReference type="EMBL" id="GEN60224.1"/>
    </source>
</evidence>
<dbReference type="AlphaFoldDB" id="A0A511XB85"/>
<keyword evidence="4" id="KW-1185">Reference proteome</keyword>
<proteinExistence type="predicted"/>
<protein>
    <submittedName>
        <fullName evidence="3">Uncharacterized protein</fullName>
    </submittedName>
</protein>
<feature type="signal peptide" evidence="2">
    <location>
        <begin position="1"/>
        <end position="36"/>
    </location>
</feature>
<evidence type="ECO:0000256" key="1">
    <source>
        <dbReference type="SAM" id="MobiDB-lite"/>
    </source>
</evidence>
<name>A0A511XB85_9PROT</name>
<dbReference type="EMBL" id="BJYF01000012">
    <property type="protein sequence ID" value="GEN60224.1"/>
    <property type="molecule type" value="Genomic_DNA"/>
</dbReference>
<gene>
    <name evidence="3" type="ORF">ANI02nite_21080</name>
</gene>
<comment type="caution">
    <text evidence="3">The sequence shown here is derived from an EMBL/GenBank/DDBJ whole genome shotgun (WGS) entry which is preliminary data.</text>
</comment>
<feature type="region of interest" description="Disordered" evidence="1">
    <location>
        <begin position="36"/>
        <end position="67"/>
    </location>
</feature>
<evidence type="ECO:0000256" key="2">
    <source>
        <dbReference type="SAM" id="SignalP"/>
    </source>
</evidence>
<organism evidence="3 4">
    <name type="scientific">Acetobacter nitrogenifigens DSM 23921 = NBRC 105050</name>
    <dbReference type="NCBI Taxonomy" id="1120919"/>
    <lineage>
        <taxon>Bacteria</taxon>
        <taxon>Pseudomonadati</taxon>
        <taxon>Pseudomonadota</taxon>
        <taxon>Alphaproteobacteria</taxon>
        <taxon>Acetobacterales</taxon>
        <taxon>Acetobacteraceae</taxon>
        <taxon>Acetobacter</taxon>
    </lineage>
</organism>
<accession>A0A511XB85</accession>